<feature type="coiled-coil region" evidence="1">
    <location>
        <begin position="105"/>
        <end position="132"/>
    </location>
</feature>
<dbReference type="PANTHER" id="PTHR15111">
    <property type="entry name" value="RNA POLYMERASE II SUBUNIT 5-MEDIATING PROTEIN NNX3"/>
    <property type="match status" value="1"/>
</dbReference>
<evidence type="ECO:0000256" key="1">
    <source>
        <dbReference type="SAM" id="Coils"/>
    </source>
</evidence>
<dbReference type="EMBL" id="MCFA01000012">
    <property type="protein sequence ID" value="ORY17429.1"/>
    <property type="molecule type" value="Genomic_DNA"/>
</dbReference>
<feature type="region of interest" description="Disordered" evidence="2">
    <location>
        <begin position="183"/>
        <end position="259"/>
    </location>
</feature>
<dbReference type="Proteomes" id="UP000193144">
    <property type="component" value="Unassembled WGS sequence"/>
</dbReference>
<comment type="caution">
    <text evidence="4">The sequence shown here is derived from an EMBL/GenBank/DDBJ whole genome shotgun (WGS) entry which is preliminary data.</text>
</comment>
<feature type="compositionally biased region" description="Acidic residues" evidence="2">
    <location>
        <begin position="324"/>
        <end position="354"/>
    </location>
</feature>
<dbReference type="InterPro" id="IPR039553">
    <property type="entry name" value="Prefoldin-like"/>
</dbReference>
<dbReference type="GO" id="GO:0019212">
    <property type="term" value="F:phosphatase inhibitor activity"/>
    <property type="evidence" value="ECO:0007669"/>
    <property type="project" value="TreeGrafter"/>
</dbReference>
<dbReference type="Pfam" id="PF13758">
    <property type="entry name" value="Prefoldin_3"/>
    <property type="match status" value="1"/>
</dbReference>
<keyword evidence="1" id="KW-0175">Coiled coil</keyword>
<feature type="compositionally biased region" description="Pro residues" evidence="2">
    <location>
        <begin position="511"/>
        <end position="522"/>
    </location>
</feature>
<dbReference type="Gene3D" id="1.10.287.370">
    <property type="match status" value="1"/>
</dbReference>
<sequence>MADSGTAGSGTDVMANLERHRLQLEENAAKLRQALKHWRTWELEYEMLKEELQNAKSPSPSDMVEIGRTLGGHLVNAKEVEELLGNDKQPRRSATQVVEMISRRVDYVQQNVATVEKQLQTAEKKLEAASVLLEPDIENEEGLPLMDIQEELDEEGNVISSNVLQPGKAAPEIVETLRKAGLKDVGQSSTTVSESAAEKTASKTTAATTNGTAEAASTENQNTPSSGATASAPTPKKSVSFSKDTKTNPPIENAPGLATTGYDEDLAAYTFNKGNKVIEVDDNDMEVVSYPIVPKDESPEDARLRREMLQYSLDEVGQVVAEIDLDGPAEYDYDDYEDEDYESDLDEDEIEEEDQYGRSTRPMLTEEYKQQMMELEKKLNAKMMENIGPRPDLHPLAEYADDARKLVVKKDARDEEEPPSQDSKPKKGVRFAEDLDVSPAPPPAVEQIGDTPIAPHKPTMADTIIERSGPAPIPPSPTSSKPTKVSRFKSTRSSHPQSGPKMVPAPDFFNEPPPMPTGPPGRPLSDAVVEHPPNVSNIQPPDELDPALIDREVQTEYHKMRNKMIQQQGGFLPSEEDTHNPLMEEVDGKVKKVSRFRAARLRKDGGVDEV</sequence>
<dbReference type="GO" id="GO:0000122">
    <property type="term" value="P:negative regulation of transcription by RNA polymerase II"/>
    <property type="evidence" value="ECO:0007669"/>
    <property type="project" value="TreeGrafter"/>
</dbReference>
<evidence type="ECO:0000313" key="4">
    <source>
        <dbReference type="EMBL" id="ORY17429.1"/>
    </source>
</evidence>
<dbReference type="OrthoDB" id="21413at2759"/>
<organism evidence="4 5">
    <name type="scientific">Clohesyomyces aquaticus</name>
    <dbReference type="NCBI Taxonomy" id="1231657"/>
    <lineage>
        <taxon>Eukaryota</taxon>
        <taxon>Fungi</taxon>
        <taxon>Dikarya</taxon>
        <taxon>Ascomycota</taxon>
        <taxon>Pezizomycotina</taxon>
        <taxon>Dothideomycetes</taxon>
        <taxon>Pleosporomycetidae</taxon>
        <taxon>Pleosporales</taxon>
        <taxon>Lindgomycetaceae</taxon>
        <taxon>Clohesyomyces</taxon>
    </lineage>
</organism>
<dbReference type="GO" id="GO:0003682">
    <property type="term" value="F:chromatin binding"/>
    <property type="evidence" value="ECO:0007669"/>
    <property type="project" value="TreeGrafter"/>
</dbReference>
<feature type="domain" description="DUF3835" evidence="3">
    <location>
        <begin position="524"/>
        <end position="601"/>
    </location>
</feature>
<gene>
    <name evidence="4" type="ORF">BCR34DRAFT_555413</name>
</gene>
<accession>A0A1Y2A4J5</accession>
<feature type="compositionally biased region" description="Basic and acidic residues" evidence="2">
    <location>
        <begin position="391"/>
        <end position="413"/>
    </location>
</feature>
<dbReference type="SUPFAM" id="SSF46579">
    <property type="entry name" value="Prefoldin"/>
    <property type="match status" value="1"/>
</dbReference>
<feature type="compositionally biased region" description="Polar residues" evidence="2">
    <location>
        <begin position="220"/>
        <end position="250"/>
    </location>
</feature>
<evidence type="ECO:0000259" key="3">
    <source>
        <dbReference type="Pfam" id="PF12927"/>
    </source>
</evidence>
<dbReference type="PANTHER" id="PTHR15111:SF0">
    <property type="entry name" value="UNCONVENTIONAL PREFOLDIN RPB5 INTERACTOR 1"/>
    <property type="match status" value="1"/>
</dbReference>
<dbReference type="Pfam" id="PF12927">
    <property type="entry name" value="DUF3835"/>
    <property type="match status" value="1"/>
</dbReference>
<dbReference type="InterPro" id="IPR052255">
    <property type="entry name" value="RNA_pol_II_subunit5-mediator"/>
</dbReference>
<feature type="region of interest" description="Disordered" evidence="2">
    <location>
        <begin position="324"/>
        <end position="547"/>
    </location>
</feature>
<feature type="compositionally biased region" description="Low complexity" evidence="2">
    <location>
        <begin position="202"/>
        <end position="219"/>
    </location>
</feature>
<evidence type="ECO:0000313" key="5">
    <source>
        <dbReference type="Proteomes" id="UP000193144"/>
    </source>
</evidence>
<protein>
    <submittedName>
        <fullName evidence="4">Prefoldin subunit-domain-containing protein</fullName>
    </submittedName>
</protein>
<proteinExistence type="predicted"/>
<reference evidence="4 5" key="1">
    <citation type="submission" date="2016-07" db="EMBL/GenBank/DDBJ databases">
        <title>Pervasive Adenine N6-methylation of Active Genes in Fungi.</title>
        <authorList>
            <consortium name="DOE Joint Genome Institute"/>
            <person name="Mondo S.J."/>
            <person name="Dannebaum R.O."/>
            <person name="Kuo R.C."/>
            <person name="Labutti K."/>
            <person name="Haridas S."/>
            <person name="Kuo A."/>
            <person name="Salamov A."/>
            <person name="Ahrendt S.R."/>
            <person name="Lipzen A."/>
            <person name="Sullivan W."/>
            <person name="Andreopoulos W.B."/>
            <person name="Clum A."/>
            <person name="Lindquist E."/>
            <person name="Daum C."/>
            <person name="Ramamoorthy G.K."/>
            <person name="Gryganskyi A."/>
            <person name="Culley D."/>
            <person name="Magnuson J.K."/>
            <person name="James T.Y."/>
            <person name="O'Malley M.A."/>
            <person name="Stajich J.E."/>
            <person name="Spatafora J.W."/>
            <person name="Visel A."/>
            <person name="Grigoriev I.V."/>
        </authorList>
    </citation>
    <scope>NUCLEOTIDE SEQUENCE [LARGE SCALE GENOMIC DNA]</scope>
    <source>
        <strain evidence="4 5">CBS 115471</strain>
    </source>
</reference>
<evidence type="ECO:0000256" key="2">
    <source>
        <dbReference type="SAM" id="MobiDB-lite"/>
    </source>
</evidence>
<keyword evidence="5" id="KW-1185">Reference proteome</keyword>
<dbReference type="InterPro" id="IPR024325">
    <property type="entry name" value="DUF3835"/>
</dbReference>
<dbReference type="InterPro" id="IPR009053">
    <property type="entry name" value="Prefoldin"/>
</dbReference>
<feature type="compositionally biased region" description="Basic and acidic residues" evidence="2">
    <location>
        <begin position="364"/>
        <end position="379"/>
    </location>
</feature>
<dbReference type="AlphaFoldDB" id="A0A1Y2A4J5"/>
<name>A0A1Y2A4J5_9PLEO</name>
<dbReference type="GO" id="GO:0003714">
    <property type="term" value="F:transcription corepressor activity"/>
    <property type="evidence" value="ECO:0007669"/>
    <property type="project" value="TreeGrafter"/>
</dbReference>